<keyword evidence="3" id="KW-1185">Reference proteome</keyword>
<dbReference type="Proteomes" id="UP000261764">
    <property type="component" value="Chromosome I"/>
</dbReference>
<feature type="compositionally biased region" description="Basic and acidic residues" evidence="1">
    <location>
        <begin position="138"/>
        <end position="147"/>
    </location>
</feature>
<feature type="compositionally biased region" description="Basic and acidic residues" evidence="1">
    <location>
        <begin position="110"/>
        <end position="122"/>
    </location>
</feature>
<sequence>MFSLNAKQFLINPYKKNILFITKNKVMFFRNEKKMKLKKLKWFTLLGFSGIVAGVAAACANVKQDDGNNVRNQNSTEMGKEGEKQSSGQTQNPKNRNQSEQTPGANTEGKQNKKPGENENDKMSQNPKEMQKGSDNQGKSKDNKPETKQFASTLDVATLGTETITQQQLQASNDFKFSSKNFEEIKKIIENYKQHPKTRSSNNGKEVHDQEIKGINDYLKTLTFNEELLKDYLIAIISNEIQKRPKVSKIELQYSFTDSNKFSFNISIHQSLQLNNQLKPFEKKWKSSDQTKYGLIDNGYQFTNVIVDDIDEGTNAASASQMGNPIYLDREISGMFFGLSQTNTSNKTK</sequence>
<dbReference type="EMBL" id="HG937516">
    <property type="protein sequence ID" value="CDN40834.1"/>
    <property type="molecule type" value="Genomic_DNA"/>
</dbReference>
<feature type="compositionally biased region" description="Polar residues" evidence="1">
    <location>
        <begin position="123"/>
        <end position="137"/>
    </location>
</feature>
<protein>
    <submittedName>
        <fullName evidence="2">Uncharacterized protein</fullName>
    </submittedName>
</protein>
<accession>A0A292IIT3</accession>
<feature type="region of interest" description="Disordered" evidence="1">
    <location>
        <begin position="65"/>
        <end position="148"/>
    </location>
</feature>
<gene>
    <name evidence="2" type="ORF">MAMA39_07170</name>
</gene>
<proteinExistence type="predicted"/>
<reference evidence="2 3" key="1">
    <citation type="journal article" date="2015" name="Clin. Infect. Dis.">
        <title>Genomic Investigations unmask Mycoplasma amphoriforme, a new respiratory pathogen.</title>
        <authorList>
            <person name="Gillespie S.H."/>
            <person name="Ling C.L."/>
            <person name="Oravcova K."/>
            <person name="Pinheiro M."/>
            <person name="Wells L."/>
            <person name="Bryant J.M."/>
            <person name="McHugh T.D."/>
            <person name="Bebear C."/>
            <person name="Webster D."/>
            <person name="Harris S.R."/>
            <person name="Seth-Smith H.M."/>
            <person name="Thomson N.R."/>
        </authorList>
    </citation>
    <scope>NUCLEOTIDE SEQUENCE [LARGE SCALE GENOMIC DNA]</scope>
    <source>
        <strain evidence="2 3">A39</strain>
    </source>
</reference>
<name>A0A292IIT3_9MOLU</name>
<feature type="compositionally biased region" description="Polar residues" evidence="1">
    <location>
        <begin position="85"/>
        <end position="109"/>
    </location>
</feature>
<evidence type="ECO:0000256" key="1">
    <source>
        <dbReference type="SAM" id="MobiDB-lite"/>
    </source>
</evidence>
<dbReference type="KEGG" id="mamp:MAMA39_07170"/>
<evidence type="ECO:0000313" key="3">
    <source>
        <dbReference type="Proteomes" id="UP000261764"/>
    </source>
</evidence>
<organism evidence="2 3">
    <name type="scientific">Mycoplasma amphoriforme A39</name>
    <dbReference type="NCBI Taxonomy" id="572419"/>
    <lineage>
        <taxon>Bacteria</taxon>
        <taxon>Bacillati</taxon>
        <taxon>Mycoplasmatota</taxon>
        <taxon>Mollicutes</taxon>
        <taxon>Mycoplasmataceae</taxon>
        <taxon>Mycoplasma</taxon>
    </lineage>
</organism>
<dbReference type="AlphaFoldDB" id="A0A292IIT3"/>
<evidence type="ECO:0000313" key="2">
    <source>
        <dbReference type="EMBL" id="CDN40834.1"/>
    </source>
</evidence>